<reference evidence="11 12" key="1">
    <citation type="submission" date="2019-08" db="EMBL/GenBank/DDBJ databases">
        <title>Bacillus genomes from the desert of Cuatro Cienegas, Coahuila.</title>
        <authorList>
            <person name="Olmedo-Alvarez G."/>
        </authorList>
    </citation>
    <scope>NUCLEOTIDE SEQUENCE [LARGE SCALE GENOMIC DNA]</scope>
    <source>
        <strain evidence="11 12">CH40_1T</strain>
    </source>
</reference>
<dbReference type="InterPro" id="IPR034274">
    <property type="entry name" value="ENP1_M14_CPD"/>
</dbReference>
<dbReference type="RefSeq" id="WP_148946225.1">
    <property type="nucleotide sequence ID" value="NZ_VTEH01000004.1"/>
</dbReference>
<comment type="cofactor">
    <cofactor evidence="1">
        <name>Zn(2+)</name>
        <dbReference type="ChEBI" id="CHEBI:29105"/>
    </cofactor>
</comment>
<dbReference type="InterPro" id="IPR036582">
    <property type="entry name" value="Mao_N_sf"/>
</dbReference>
<feature type="region of interest" description="Disordered" evidence="8">
    <location>
        <begin position="730"/>
        <end position="824"/>
    </location>
</feature>
<dbReference type="EMBL" id="VTEH01000004">
    <property type="protein sequence ID" value="TYR76007.1"/>
    <property type="molecule type" value="Genomic_DNA"/>
</dbReference>
<accession>A0A5D4KFE5</accession>
<feature type="compositionally biased region" description="Acidic residues" evidence="8">
    <location>
        <begin position="600"/>
        <end position="609"/>
    </location>
</feature>
<dbReference type="PROSITE" id="PS52035">
    <property type="entry name" value="PEPTIDASE_M14"/>
    <property type="match status" value="1"/>
</dbReference>
<dbReference type="InterPro" id="IPR000834">
    <property type="entry name" value="Peptidase_M14"/>
</dbReference>
<dbReference type="Gene3D" id="3.40.630.10">
    <property type="entry name" value="Zn peptidases"/>
    <property type="match status" value="1"/>
</dbReference>
<dbReference type="Pfam" id="PF07833">
    <property type="entry name" value="Cu_amine_oxidN1"/>
    <property type="match status" value="3"/>
</dbReference>
<protein>
    <recommendedName>
        <fullName evidence="10">Peptidase M14 domain-containing protein</fullName>
    </recommendedName>
</protein>
<sequence length="824" mass="91324">MELSRNKFTRLLGLAVLIAFGFHLADNHSAKASGYDIVDPVQTYTYEEMVRDIKKLAAAYPGIVQYKVIGKSEYGKDIYAVGLGKGEATVYIDGSHHGREWLTTNLNMRMINVYAHFYQRNYNLDKYDVREELNKTTIWFVPMVNPDGVTLQQSGVKAFPKADHAKLIQLNGGSTNFKRWKANAKGVDLNRQYDADWANITNVAPRPGYMNYKGTAPETASETKAVVKFIYQIDPEMAYTYHSAGKILYWYFHQEGPIYTRDLSYALDIYGMTNYPLVKPTANPSGGGLSDWFVIEFNRPGFTPEIGRYPGETNLPISEFNQTWSENRLVGLFAAREGHRLYESRKPEPPAEEKLKEADLVINGKKVNLSPSAIIKNSRTLVPIRGVFEELGASIGYDNSTKTVTVRKGTTNVAVTVGSKTGYINGSPVTLDTAPILLESRTMIPLRFIIEAIGAEVKWDGSSQTVIIIYEEETEAEPKDDPKSKTEVSISIDAQQKEYTPQPFIKEGTTIVPLRDILDGYEPEFTWESGKIKVNAAGKVVHIESGSDIALLNGEEVKLGTEVITIDGNTMISLVFIIDLFDWELEWDAAAKEAAITTDSQEDINTDDEPSTKDQPEERVSISIDGQQKDYSPQPFIKEGTTIVPLRDILDGYQPEFAWDSGKIQVKVDGQVVHIESGSDIALLNGEEVKLGTEVITIDGSTMIPLVFIIDLFDWEWEWDAAAKGVAITTSPQENNTAAEESSTEDQPEESVTGDPAESAVPSENSTKENNTEQTVTEEADTSSEQVSPSTETGEISGQATETKQDDLNSESTLQPEETTTATE</sequence>
<comment type="caution">
    <text evidence="11">The sequence shown here is derived from an EMBL/GenBank/DDBJ whole genome shotgun (WGS) entry which is preliminary data.</text>
</comment>
<dbReference type="PANTHER" id="PTHR11705">
    <property type="entry name" value="PROTEASE FAMILY M14 CARBOXYPEPTIDASE A,B"/>
    <property type="match status" value="1"/>
</dbReference>
<feature type="signal peptide" evidence="9">
    <location>
        <begin position="1"/>
        <end position="25"/>
    </location>
</feature>
<dbReference type="SMART" id="SM00631">
    <property type="entry name" value="Zn_pept"/>
    <property type="match status" value="1"/>
</dbReference>
<evidence type="ECO:0000256" key="6">
    <source>
        <dbReference type="ARBA" id="ARBA00023049"/>
    </source>
</evidence>
<evidence type="ECO:0000313" key="11">
    <source>
        <dbReference type="EMBL" id="TYR76007.1"/>
    </source>
</evidence>
<feature type="chain" id="PRO_5038787768" description="Peptidase M14 domain-containing protein" evidence="9">
    <location>
        <begin position="26"/>
        <end position="824"/>
    </location>
</feature>
<dbReference type="GO" id="GO:0008270">
    <property type="term" value="F:zinc ion binding"/>
    <property type="evidence" value="ECO:0007669"/>
    <property type="project" value="InterPro"/>
</dbReference>
<feature type="domain" description="Peptidase M14" evidence="10">
    <location>
        <begin position="42"/>
        <end position="338"/>
    </location>
</feature>
<dbReference type="AlphaFoldDB" id="A0A5D4KFE5"/>
<dbReference type="InterPro" id="IPR012854">
    <property type="entry name" value="Cu_amine_oxidase-like_N"/>
</dbReference>
<organism evidence="11 12">
    <name type="scientific">Rossellomorea vietnamensis</name>
    <dbReference type="NCBI Taxonomy" id="218284"/>
    <lineage>
        <taxon>Bacteria</taxon>
        <taxon>Bacillati</taxon>
        <taxon>Bacillota</taxon>
        <taxon>Bacilli</taxon>
        <taxon>Bacillales</taxon>
        <taxon>Bacillaceae</taxon>
        <taxon>Rossellomorea</taxon>
    </lineage>
</organism>
<comment type="similarity">
    <text evidence="2 7">Belongs to the peptidase M14 family.</text>
</comment>
<dbReference type="SUPFAM" id="SSF55383">
    <property type="entry name" value="Copper amine oxidase, domain N"/>
    <property type="match status" value="3"/>
</dbReference>
<evidence type="ECO:0000259" key="10">
    <source>
        <dbReference type="PROSITE" id="PS52035"/>
    </source>
</evidence>
<feature type="compositionally biased region" description="Basic and acidic residues" evidence="8">
    <location>
        <begin position="610"/>
        <end position="620"/>
    </location>
</feature>
<evidence type="ECO:0000256" key="1">
    <source>
        <dbReference type="ARBA" id="ARBA00001947"/>
    </source>
</evidence>
<evidence type="ECO:0000256" key="3">
    <source>
        <dbReference type="ARBA" id="ARBA00022670"/>
    </source>
</evidence>
<keyword evidence="5" id="KW-0862">Zinc</keyword>
<dbReference type="GO" id="GO:0006508">
    <property type="term" value="P:proteolysis"/>
    <property type="evidence" value="ECO:0007669"/>
    <property type="project" value="UniProtKB-KW"/>
</dbReference>
<evidence type="ECO:0000313" key="12">
    <source>
        <dbReference type="Proteomes" id="UP000323317"/>
    </source>
</evidence>
<dbReference type="Pfam" id="PF00246">
    <property type="entry name" value="Peptidase_M14"/>
    <property type="match status" value="1"/>
</dbReference>
<keyword evidence="3" id="KW-0645">Protease</keyword>
<keyword evidence="4" id="KW-0378">Hydrolase</keyword>
<dbReference type="Gene3D" id="3.30.457.10">
    <property type="entry name" value="Copper amine oxidase-like, N-terminal domain"/>
    <property type="match status" value="4"/>
</dbReference>
<dbReference type="GO" id="GO:0004181">
    <property type="term" value="F:metallocarboxypeptidase activity"/>
    <property type="evidence" value="ECO:0007669"/>
    <property type="project" value="InterPro"/>
</dbReference>
<keyword evidence="6" id="KW-0482">Metalloprotease</keyword>
<feature type="active site" description="Proton donor/acceptor" evidence="7">
    <location>
        <position position="305"/>
    </location>
</feature>
<dbReference type="SUPFAM" id="SSF53187">
    <property type="entry name" value="Zn-dependent exopeptidases"/>
    <property type="match status" value="1"/>
</dbReference>
<proteinExistence type="inferred from homology"/>
<evidence type="ECO:0000256" key="5">
    <source>
        <dbReference type="ARBA" id="ARBA00022833"/>
    </source>
</evidence>
<dbReference type="Proteomes" id="UP000323317">
    <property type="component" value="Unassembled WGS sequence"/>
</dbReference>
<keyword evidence="9" id="KW-0732">Signal</keyword>
<evidence type="ECO:0000256" key="2">
    <source>
        <dbReference type="ARBA" id="ARBA00005988"/>
    </source>
</evidence>
<gene>
    <name evidence="11" type="ORF">FZC79_07590</name>
</gene>
<dbReference type="PANTHER" id="PTHR11705:SF143">
    <property type="entry name" value="SLL0236 PROTEIN"/>
    <property type="match status" value="1"/>
</dbReference>
<name>A0A5D4KFE5_9BACI</name>
<evidence type="ECO:0000256" key="4">
    <source>
        <dbReference type="ARBA" id="ARBA00022801"/>
    </source>
</evidence>
<dbReference type="CDD" id="cd06229">
    <property type="entry name" value="M14_Endopeptidase_I"/>
    <property type="match status" value="1"/>
</dbReference>
<evidence type="ECO:0000256" key="9">
    <source>
        <dbReference type="SAM" id="SignalP"/>
    </source>
</evidence>
<feature type="compositionally biased region" description="Polar residues" evidence="8">
    <location>
        <begin position="730"/>
        <end position="741"/>
    </location>
</feature>
<dbReference type="GO" id="GO:0005615">
    <property type="term" value="C:extracellular space"/>
    <property type="evidence" value="ECO:0007669"/>
    <property type="project" value="TreeGrafter"/>
</dbReference>
<feature type="compositionally biased region" description="Polar residues" evidence="8">
    <location>
        <begin position="810"/>
        <end position="824"/>
    </location>
</feature>
<evidence type="ECO:0000256" key="8">
    <source>
        <dbReference type="SAM" id="MobiDB-lite"/>
    </source>
</evidence>
<feature type="region of interest" description="Disordered" evidence="8">
    <location>
        <begin position="596"/>
        <end position="635"/>
    </location>
</feature>
<feature type="compositionally biased region" description="Polar residues" evidence="8">
    <location>
        <begin position="783"/>
        <end position="802"/>
    </location>
</feature>
<evidence type="ECO:0000256" key="7">
    <source>
        <dbReference type="PROSITE-ProRule" id="PRU01379"/>
    </source>
</evidence>